<dbReference type="OrthoDB" id="9759185at2"/>
<dbReference type="PIRSF" id="PIRSF005419">
    <property type="entry name" value="FlhA"/>
    <property type="match status" value="1"/>
</dbReference>
<evidence type="ECO:0000313" key="10">
    <source>
        <dbReference type="EMBL" id="RXJ72249.1"/>
    </source>
</evidence>
<dbReference type="PANTHER" id="PTHR30161">
    <property type="entry name" value="FLAGELLAR EXPORT PROTEIN, MEMBRANE FLHA SUBUNIT-RELATED"/>
    <property type="match status" value="1"/>
</dbReference>
<dbReference type="GO" id="GO:0009306">
    <property type="term" value="P:protein secretion"/>
    <property type="evidence" value="ECO:0007669"/>
    <property type="project" value="InterPro"/>
</dbReference>
<comment type="subcellular location">
    <subcellularLocation>
        <location evidence="1">Cell inner membrane</location>
        <topology evidence="1">Multi-pass membrane protein</topology>
    </subcellularLocation>
</comment>
<dbReference type="InterPro" id="IPR042193">
    <property type="entry name" value="FHIPEP_3"/>
</dbReference>
<dbReference type="EMBL" id="PEIB01000024">
    <property type="protein sequence ID" value="RXJ72249.1"/>
    <property type="molecule type" value="Genomic_DNA"/>
</dbReference>
<dbReference type="AlphaFoldDB" id="A0A4Q0YT07"/>
<feature type="transmembrane region" description="Helical" evidence="9">
    <location>
        <begin position="243"/>
        <end position="263"/>
    </location>
</feature>
<evidence type="ECO:0000256" key="4">
    <source>
        <dbReference type="ARBA" id="ARBA00022475"/>
    </source>
</evidence>
<keyword evidence="3" id="KW-0813">Transport</keyword>
<dbReference type="RefSeq" id="WP_129123268.1">
    <property type="nucleotide sequence ID" value="NZ_PEIB01000024.1"/>
</dbReference>
<keyword evidence="11" id="KW-1185">Reference proteome</keyword>
<dbReference type="NCBIfam" id="TIGR01399">
    <property type="entry name" value="hrcV"/>
    <property type="match status" value="1"/>
</dbReference>
<organism evidence="10 11">
    <name type="scientific">Veronia nyctiphanis</name>
    <dbReference type="NCBI Taxonomy" id="1278244"/>
    <lineage>
        <taxon>Bacteria</taxon>
        <taxon>Pseudomonadati</taxon>
        <taxon>Pseudomonadota</taxon>
        <taxon>Gammaproteobacteria</taxon>
        <taxon>Vibrionales</taxon>
        <taxon>Vibrionaceae</taxon>
        <taxon>Veronia</taxon>
    </lineage>
</organism>
<feature type="transmembrane region" description="Helical" evidence="9">
    <location>
        <begin position="283"/>
        <end position="303"/>
    </location>
</feature>
<dbReference type="Pfam" id="PF00771">
    <property type="entry name" value="FHIPEP"/>
    <property type="match status" value="1"/>
</dbReference>
<reference evidence="10 11" key="1">
    <citation type="submission" date="2017-10" db="EMBL/GenBank/DDBJ databases">
        <title>Nyctiphanis sp. nov., isolated from the stomach of the euphausiid Nyctiphanes simplex (Hansen, 1911) in the Gulf of California.</title>
        <authorList>
            <person name="Gomez-Gil B."/>
            <person name="Aguilar-Mendez M."/>
            <person name="Lopez-Cortes A."/>
            <person name="Gomez-Gutierrez J."/>
            <person name="Roque A."/>
            <person name="Lang E."/>
            <person name="Gonzalez-Castillo A."/>
        </authorList>
    </citation>
    <scope>NUCLEOTIDE SEQUENCE [LARGE SCALE GENOMIC DNA]</scope>
    <source>
        <strain evidence="10 11">CAIM 600</strain>
    </source>
</reference>
<evidence type="ECO:0000256" key="8">
    <source>
        <dbReference type="ARBA" id="ARBA00023136"/>
    </source>
</evidence>
<protein>
    <submittedName>
        <fullName evidence="10">EscV/YscV/HrcV family type III secretion system export apparatus protein</fullName>
    </submittedName>
</protein>
<keyword evidence="7 9" id="KW-1133">Transmembrane helix</keyword>
<evidence type="ECO:0000256" key="2">
    <source>
        <dbReference type="ARBA" id="ARBA00008835"/>
    </source>
</evidence>
<evidence type="ECO:0000256" key="6">
    <source>
        <dbReference type="ARBA" id="ARBA00022692"/>
    </source>
</evidence>
<dbReference type="Gene3D" id="3.40.50.12790">
    <property type="entry name" value="FHIPEP family, domain 4"/>
    <property type="match status" value="1"/>
</dbReference>
<proteinExistence type="inferred from homology"/>
<feature type="transmembrane region" description="Helical" evidence="9">
    <location>
        <begin position="68"/>
        <end position="89"/>
    </location>
</feature>
<evidence type="ECO:0000256" key="5">
    <source>
        <dbReference type="ARBA" id="ARBA00022519"/>
    </source>
</evidence>
<keyword evidence="5" id="KW-0997">Cell inner membrane</keyword>
<dbReference type="PRINTS" id="PR00949">
    <property type="entry name" value="TYPE3IMAPROT"/>
</dbReference>
<dbReference type="Proteomes" id="UP000290287">
    <property type="component" value="Unassembled WGS sequence"/>
</dbReference>
<dbReference type="InterPro" id="IPR006302">
    <property type="entry name" value="T3SS_HrcV"/>
</dbReference>
<evidence type="ECO:0000256" key="3">
    <source>
        <dbReference type="ARBA" id="ARBA00022448"/>
    </source>
</evidence>
<comment type="similarity">
    <text evidence="2">Belongs to the FHIPEP (flagella/HR/invasion proteins export pore) family.</text>
</comment>
<dbReference type="Gene3D" id="3.40.30.60">
    <property type="entry name" value="FHIPEP family, domain 1"/>
    <property type="match status" value="1"/>
</dbReference>
<evidence type="ECO:0000313" key="11">
    <source>
        <dbReference type="Proteomes" id="UP000290287"/>
    </source>
</evidence>
<dbReference type="GO" id="GO:0005886">
    <property type="term" value="C:plasma membrane"/>
    <property type="evidence" value="ECO:0007669"/>
    <property type="project" value="UniProtKB-SubCell"/>
</dbReference>
<evidence type="ECO:0000256" key="1">
    <source>
        <dbReference type="ARBA" id="ARBA00004429"/>
    </source>
</evidence>
<dbReference type="PANTHER" id="PTHR30161:SF2">
    <property type="entry name" value="INVASION PROTEIN INVA"/>
    <property type="match status" value="1"/>
</dbReference>
<dbReference type="Gene3D" id="1.10.8.540">
    <property type="entry name" value="FHIPEP family, domain 3"/>
    <property type="match status" value="1"/>
</dbReference>
<feature type="transmembrane region" description="Helical" evidence="9">
    <location>
        <begin position="40"/>
        <end position="61"/>
    </location>
</feature>
<feature type="transmembrane region" description="Helical" evidence="9">
    <location>
        <begin position="109"/>
        <end position="132"/>
    </location>
</feature>
<keyword evidence="8 9" id="KW-0472">Membrane</keyword>
<accession>A0A4Q0YT07</accession>
<keyword evidence="6 9" id="KW-0812">Transmembrane</keyword>
<evidence type="ECO:0000256" key="9">
    <source>
        <dbReference type="SAM" id="Phobius"/>
    </source>
</evidence>
<evidence type="ECO:0000256" key="7">
    <source>
        <dbReference type="ARBA" id="ARBA00022989"/>
    </source>
</evidence>
<comment type="caution">
    <text evidence="10">The sequence shown here is derived from an EMBL/GenBank/DDBJ whole genome shotgun (WGS) entry which is preliminary data.</text>
</comment>
<name>A0A4Q0YT07_9GAMM</name>
<dbReference type="InterPro" id="IPR042196">
    <property type="entry name" value="FHIPEP_4"/>
</dbReference>
<sequence>MIRQFLNRMSIRGGFGAELALILFVVFIVFMFIVPLPTVMLDFLIGLNISFAIFLIILAMYIPKPTEFATFPAILLVTTLFRLAITISTTRQILLQADAGDIVDTFGNFVAGGNLAVGLVIFLIITIAQFIVIAKGSERIAEVAARFNLDALPGKQMSIDGDLRAGVITGEQAQDKRTKLQEESGLYGALDGAMKFVKGDAIAGLIIVFVNLIGGLSVGILQFDLDFSEAIQIYSILTIGDGLVGQIPALLISLTAGLIVSRVTSSQNEQAPESVGLQIGKEFLAQPNAWLITTLVLIAFSAVPGMPTVVFIILSTASSGVWLTIIAKQRAFQAAMAAHQDQSVDLRTVGDRDIMDVSVTSPYILCFHSDRENDTKAHELISDIRRCRNTLVIDYGIFLPEILVVFRDRVSNDEFAFFVNEIVEMKATFPVEEDKFAVKRALVDSKSSDKVDIYSSSMKDKTRKETDYYWLMESECETLDIEKDHRFTAKDLIVPRFRDTIFRTSASFLGLQETKTYLTFLAETKPDLIEELTRVIPIPTISAVLRFLAEEQVAIRTFSTIVEVLVEFGNSEKNPTVLTNYVRYSLGKQITQTYLYNDILHVVLLSPELEELCRTFLRLNSGEAFLALQNEHMEMMHRQIKEITDYVEHSKVPIILLAATDLRRPLWDMQEVYDKRLPVVAFNEVPTTIELTVYNYIDVDQGLGADNVHQIDSA</sequence>
<feature type="transmembrane region" description="Helical" evidence="9">
    <location>
        <begin position="202"/>
        <end position="223"/>
    </location>
</feature>
<feature type="transmembrane region" description="Helical" evidence="9">
    <location>
        <begin position="12"/>
        <end position="34"/>
    </location>
</feature>
<keyword evidence="4" id="KW-1003">Cell membrane</keyword>
<dbReference type="InterPro" id="IPR042194">
    <property type="entry name" value="FHIPEP_1"/>
</dbReference>
<gene>
    <name evidence="10" type="ORF">CS022_17035</name>
</gene>
<dbReference type="InterPro" id="IPR001712">
    <property type="entry name" value="T3SS_FHIPEP"/>
</dbReference>